<dbReference type="EMBL" id="AP029612">
    <property type="protein sequence ID" value="BFG69193.1"/>
    <property type="molecule type" value="Genomic_DNA"/>
</dbReference>
<organism evidence="1">
    <name type="scientific">Sediminibacterium sp. KACHI17</name>
    <dbReference type="NCBI Taxonomy" id="1751071"/>
    <lineage>
        <taxon>Bacteria</taxon>
        <taxon>Pseudomonadati</taxon>
        <taxon>Bacteroidota</taxon>
        <taxon>Chitinophagia</taxon>
        <taxon>Chitinophagales</taxon>
        <taxon>Chitinophagaceae</taxon>
        <taxon>Sediminibacterium</taxon>
    </lineage>
</organism>
<protein>
    <recommendedName>
        <fullName evidence="2">T9SS type A sorting domain-containing protein</fullName>
    </recommendedName>
</protein>
<reference evidence="1" key="1">
    <citation type="submission" date="2024-02" db="EMBL/GenBank/DDBJ databases">
        <title>Sediminibacterium planktonica sp. nov. and Sediminibacterium longus sp. nov., isolated from surface lake and river water.</title>
        <authorList>
            <person name="Watanabe K."/>
            <person name="Takemine S."/>
            <person name="Ishii Y."/>
            <person name="Ogata Y."/>
            <person name="Shindo C."/>
            <person name="Suda W."/>
        </authorList>
    </citation>
    <scope>NUCLEOTIDE SEQUENCE</scope>
    <source>
        <strain evidence="1">KACHI17</strain>
    </source>
</reference>
<proteinExistence type="predicted"/>
<accession>A0AAT9GEW2</accession>
<evidence type="ECO:0008006" key="2">
    <source>
        <dbReference type="Google" id="ProtNLM"/>
    </source>
</evidence>
<sequence>MTALKGWQVFQISGSQPNTNILTGTGSGTGSGIYSYGLSGNNNRALGSLASGTGVYGFGVVLENQTGSPLNKISIQYKVTQWRKGGSGNTNTWQFSYQTRQSNSIDTTFLLKKLEANLISIQNSTGSATLNGHLSANQYSINITIKDIIWRPGEKLILRWDDQDESGSDDGMAIDDFNFSATTEIIAPVIGKPFIDSIGTQTVNIVTSVQDNLSNTQVKFEYDTTPTMYNPINATTIIPNIIASGAGNTFVTLRLSGLSPGRKYYVRAIATNTAGTTISDTIQFTTITSVPDISTHKIIAVDFGRWEIFGELLSDNGAVILEKGFCWAINDTPFIHHNRSPVSLTDANLRMTLKDLPLNAIILIRSYARNEKGIGYGIPLSFRTPVSVHSFTSSQTYSNKDTLVYELILHQTVEAINTSQFTVKSIPENGAAIYSVERKNDSSYTIKIQSGNSDAIIQPILHRDVNQSPPIHPLFYEGTKTIIDKTPPEILNVSIPDRSYKIKDTIQVTISTRPDPSSFILWDGNVSGYPVSQLRKKNDSTYTAIAIVNAGGAEIKASETHFISLHLKDSANNKNQVHTFKIQQDNDAIDHSRPTIKSLTIPPRKKYKASDTLYFGLHFNEKIQCDTSMGKPVISVTIGTRIRNPALSFFTDTSLYFTYVIQPDEFDADGIRIANTLSLNNSVIQDPAGNLVLNNIPSAGILSDILIDAILPEVIGVITPTPRSYSINDTLRFIVLFSKPVVTDPKKDPFLETVIGDNTYKIPYRYGAPGNSLTFELPILNGMLDKNGIGLSNQLFQANTIIDDIGNATLPLLKNIGALSSIDVDGIPPKWVTNSDTIIAVCKKGQLRLDKFLLVDDEEKAGGLTWNIIRNSKRGNITGLPYNTKLTIDIQEPKNLIYNHTNDASLKDTAIIEVSDGINSIRKQFIFQFFPEITNNILSKDQIICSGTAPEPIKGEMPVGGNEMYAYQWQMSSQSQFQSIPSNNLSILYPGSLQQSTRFRRIVQSGGCTDTSQSVLIEVKTNGLWLGKQNNSWHTGSNWCSAMVPDMQTDVILQTNDSPVLITDSAFCRSLQLLNQSQLILSGVLTYDNTILAQQAIRSSNGTLVAVGKRQQYLPAQAFMNNQLDHLVAKGTELLLSDSLYINRSLQLIQGKLLTQDMLVLDSQAMIAPNAAGTQIIGRIFKKFRLENNWITHPFKEDILGSSKNFQQVGPNISYAILKEQENANMVPITLMALTNFANKKIIDWKPLEQENNYSLYRWKRSSGISLFKPFDKKVKADVLLFGQPIIGDEEIIFPTGKDTQYHLTGNPYLAKILSKSISRSQNIGHNFWVWDNSLAETGGYAAKAFDGNHIIEALQGFIVKTTKETDLSIRFSEQTKITESLPDSINGIIENRYQVALSLHKEQQLLDRFLLIDIDSSNIHFDEDDAEKLFNQYYNFYSLSYDQIPLAIDARKITDETYIPLGIQTKAPGYYSIQFNRVWLPSHLSLELHDLFNGTITKVKNDSFYHFYITADTTSFGEKRFVLRAPIPPVPQEEPIILKLSPVPAQYQLNVYFKAYKPGHSFILIKNIDGAILHKQILGQQKEGNFQVPLNALLNGTYILEVHSGNKFAASTFIKL</sequence>
<evidence type="ECO:0000313" key="1">
    <source>
        <dbReference type="EMBL" id="BFG69193.1"/>
    </source>
</evidence>
<gene>
    <name evidence="1" type="ORF">KACHI17_00740</name>
</gene>
<dbReference type="SUPFAM" id="SSF49265">
    <property type="entry name" value="Fibronectin type III"/>
    <property type="match status" value="1"/>
</dbReference>
<name>A0AAT9GEW2_9BACT</name>
<dbReference type="InterPro" id="IPR036116">
    <property type="entry name" value="FN3_sf"/>
</dbReference>